<dbReference type="InterPro" id="IPR050189">
    <property type="entry name" value="MFS_Efflux_Transporters"/>
</dbReference>
<keyword evidence="4 6" id="KW-1133">Transmembrane helix</keyword>
<evidence type="ECO:0000313" key="9">
    <source>
        <dbReference type="Proteomes" id="UP001156903"/>
    </source>
</evidence>
<evidence type="ECO:0000256" key="5">
    <source>
        <dbReference type="ARBA" id="ARBA00023136"/>
    </source>
</evidence>
<proteinExistence type="predicted"/>
<dbReference type="EMBL" id="BSPB01000058">
    <property type="protein sequence ID" value="GLS16450.1"/>
    <property type="molecule type" value="Genomic_DNA"/>
</dbReference>
<dbReference type="PANTHER" id="PTHR43124">
    <property type="entry name" value="PURINE EFFLUX PUMP PBUE"/>
    <property type="match status" value="1"/>
</dbReference>
<protein>
    <submittedName>
        <fullName evidence="8">Bcr/CflA family drug resistance efflux transporter</fullName>
    </submittedName>
</protein>
<dbReference type="InterPro" id="IPR036259">
    <property type="entry name" value="MFS_trans_sf"/>
</dbReference>
<evidence type="ECO:0000256" key="2">
    <source>
        <dbReference type="ARBA" id="ARBA00022475"/>
    </source>
</evidence>
<feature type="transmembrane region" description="Helical" evidence="6">
    <location>
        <begin position="82"/>
        <end position="102"/>
    </location>
</feature>
<feature type="domain" description="Major facilitator superfamily (MFS) profile" evidence="7">
    <location>
        <begin position="16"/>
        <end position="395"/>
    </location>
</feature>
<name>A0ABQ6CCB3_9BURK</name>
<feature type="transmembrane region" description="Helical" evidence="6">
    <location>
        <begin position="219"/>
        <end position="241"/>
    </location>
</feature>
<reference evidence="9" key="1">
    <citation type="journal article" date="2019" name="Int. J. Syst. Evol. Microbiol.">
        <title>The Global Catalogue of Microorganisms (GCM) 10K type strain sequencing project: providing services to taxonomists for standard genome sequencing and annotation.</title>
        <authorList>
            <consortium name="The Broad Institute Genomics Platform"/>
            <consortium name="The Broad Institute Genome Sequencing Center for Infectious Disease"/>
            <person name="Wu L."/>
            <person name="Ma J."/>
        </authorList>
    </citation>
    <scope>NUCLEOTIDE SEQUENCE [LARGE SCALE GENOMIC DNA]</scope>
    <source>
        <strain evidence="9">NBRC 109341</strain>
    </source>
</reference>
<gene>
    <name evidence="8" type="ORF">GCM10007935_38900</name>
</gene>
<dbReference type="PROSITE" id="PS50850">
    <property type="entry name" value="MFS"/>
    <property type="match status" value="1"/>
</dbReference>
<evidence type="ECO:0000256" key="1">
    <source>
        <dbReference type="ARBA" id="ARBA00004651"/>
    </source>
</evidence>
<dbReference type="InterPro" id="IPR005829">
    <property type="entry name" value="Sugar_transporter_CS"/>
</dbReference>
<dbReference type="InterPro" id="IPR020846">
    <property type="entry name" value="MFS_dom"/>
</dbReference>
<comment type="caution">
    <text evidence="8">The sequence shown here is derived from an EMBL/GenBank/DDBJ whole genome shotgun (WGS) entry which is preliminary data.</text>
</comment>
<keyword evidence="3 6" id="KW-0812">Transmembrane</keyword>
<evidence type="ECO:0000256" key="3">
    <source>
        <dbReference type="ARBA" id="ARBA00022692"/>
    </source>
</evidence>
<comment type="subcellular location">
    <subcellularLocation>
        <location evidence="1">Cell membrane</location>
        <topology evidence="1">Multi-pass membrane protein</topology>
    </subcellularLocation>
</comment>
<evidence type="ECO:0000256" key="4">
    <source>
        <dbReference type="ARBA" id="ARBA00022989"/>
    </source>
</evidence>
<keyword evidence="9" id="KW-1185">Reference proteome</keyword>
<dbReference type="SUPFAM" id="SSF103473">
    <property type="entry name" value="MFS general substrate transporter"/>
    <property type="match status" value="1"/>
</dbReference>
<feature type="transmembrane region" description="Helical" evidence="6">
    <location>
        <begin position="247"/>
        <end position="269"/>
    </location>
</feature>
<feature type="transmembrane region" description="Helical" evidence="6">
    <location>
        <begin position="338"/>
        <end position="360"/>
    </location>
</feature>
<dbReference type="Gene3D" id="1.20.1720.10">
    <property type="entry name" value="Multidrug resistance protein D"/>
    <property type="match status" value="1"/>
</dbReference>
<keyword evidence="5 6" id="KW-0472">Membrane</keyword>
<dbReference type="Pfam" id="PF07690">
    <property type="entry name" value="MFS_1"/>
    <property type="match status" value="1"/>
</dbReference>
<keyword evidence="2" id="KW-1003">Cell membrane</keyword>
<organism evidence="8 9">
    <name type="scientific">Hydrogenophaga electricum</name>
    <dbReference type="NCBI Taxonomy" id="1230953"/>
    <lineage>
        <taxon>Bacteria</taxon>
        <taxon>Pseudomonadati</taxon>
        <taxon>Pseudomonadota</taxon>
        <taxon>Betaproteobacteria</taxon>
        <taxon>Burkholderiales</taxon>
        <taxon>Comamonadaceae</taxon>
        <taxon>Hydrogenophaga</taxon>
    </lineage>
</organism>
<evidence type="ECO:0000259" key="7">
    <source>
        <dbReference type="PROSITE" id="PS50850"/>
    </source>
</evidence>
<dbReference type="PANTHER" id="PTHR43124:SF3">
    <property type="entry name" value="CHLORAMPHENICOL EFFLUX PUMP RV0191"/>
    <property type="match status" value="1"/>
</dbReference>
<evidence type="ECO:0000256" key="6">
    <source>
        <dbReference type="SAM" id="Phobius"/>
    </source>
</evidence>
<dbReference type="Proteomes" id="UP001156903">
    <property type="component" value="Unassembled WGS sequence"/>
</dbReference>
<feature type="transmembrane region" description="Helical" evidence="6">
    <location>
        <begin position="281"/>
        <end position="302"/>
    </location>
</feature>
<dbReference type="InterPro" id="IPR011701">
    <property type="entry name" value="MFS"/>
</dbReference>
<feature type="transmembrane region" description="Helical" evidence="6">
    <location>
        <begin position="372"/>
        <end position="391"/>
    </location>
</feature>
<accession>A0ABQ6CCB3</accession>
<feature type="transmembrane region" description="Helical" evidence="6">
    <location>
        <begin position="308"/>
        <end position="331"/>
    </location>
</feature>
<feature type="transmembrane region" description="Helical" evidence="6">
    <location>
        <begin position="169"/>
        <end position="188"/>
    </location>
</feature>
<feature type="transmembrane region" description="Helical" evidence="6">
    <location>
        <begin position="141"/>
        <end position="163"/>
    </location>
</feature>
<feature type="transmembrane region" description="Helical" evidence="6">
    <location>
        <begin position="19"/>
        <end position="39"/>
    </location>
</feature>
<feature type="transmembrane region" description="Helical" evidence="6">
    <location>
        <begin position="51"/>
        <end position="70"/>
    </location>
</feature>
<evidence type="ECO:0000313" key="8">
    <source>
        <dbReference type="EMBL" id="GLS16450.1"/>
    </source>
</evidence>
<sequence length="398" mass="41093">MTSSGHLASTPSAPPHLSLAYVTGVASLAPLGLNVAVGLQPVFGQTPLDGSGRAATVALLALGLGLGQPVAGDAADRWGRRVTLLAGLALASLGAWLCVLADTPGTLMAGRFLTGLGLSTCLVVPRTCLRDLHEGVALQRSMAVLALVFAFLPAITPPLSWALAQDSTWRTPLGLLALLVGAGALLAWRWQHETRPAGTHTPRWSSWGQLARQRPLQRITLAFAGIAAPFFIIAAAGPAALQASTGVGGGTAASVLGLSYLGFAVGNHWVRQRAHRPGATLFRQGLVLAAAGMACLAGSLLWPSLWLWTLALTVYAVGHGMVFPAAFAMALGGHARQAGLVTAGIGTVHMCTGALSAWATPWLPRALSAHQAVVFSTATMTLLAIAAWFFIPHHKEAS</sequence>
<dbReference type="PROSITE" id="PS00216">
    <property type="entry name" value="SUGAR_TRANSPORT_1"/>
    <property type="match status" value="1"/>
</dbReference>
<dbReference type="RefSeq" id="WP_284309199.1">
    <property type="nucleotide sequence ID" value="NZ_BSPB01000058.1"/>
</dbReference>